<dbReference type="GO" id="GO:0046872">
    <property type="term" value="F:metal ion binding"/>
    <property type="evidence" value="ECO:0007669"/>
    <property type="project" value="UniProtKB-KW"/>
</dbReference>
<dbReference type="GO" id="GO:0005975">
    <property type="term" value="P:carbohydrate metabolic process"/>
    <property type="evidence" value="ECO:0007669"/>
    <property type="project" value="InterPro"/>
</dbReference>
<evidence type="ECO:0000313" key="11">
    <source>
        <dbReference type="EMBL" id="SIN34687.1"/>
    </source>
</evidence>
<dbReference type="InterPro" id="IPR005841">
    <property type="entry name" value="Alpha-D-phosphohexomutase_SF"/>
</dbReference>
<dbReference type="InterPro" id="IPR005844">
    <property type="entry name" value="A-D-PHexomutase_a/b/a-I"/>
</dbReference>
<dbReference type="NCBIfam" id="NF007088">
    <property type="entry name" value="PRK09542.1"/>
    <property type="match status" value="1"/>
</dbReference>
<comment type="cofactor">
    <cofactor evidence="1">
        <name>Mg(2+)</name>
        <dbReference type="ChEBI" id="CHEBI:18420"/>
    </cofactor>
</comment>
<sequence length="461" mass="49282">MSDLSQIVKAYDVRGTVPDQWDERVAEALGAAFTQLLNSTDEPGDAVVIGYDMRATSPGLAAAFAAGVRAEGRSVIEIGLASTDLLYFASGSLDLPGAMFTASHNPAQYNGIKMCRSGARPIGQASGLAEIRDRAQALLDSGDARPAGDPVRPAERRDLLADYAAYLRKLVDLSGIRPLKVVVDAGNGMGGFTVPTVLGDAALSALPLEIVPLYFELDGTFPNHEANPLDPANLVDLQRAVVEHGAEIGLAFDGDADRCFVIDERGEPVSPSAITALVAARELAKHPGSTVIHGLITSRAVPEIIREHGGEPVVARVGHSFIKAEMARTNAVFGGEHSAHYYFRDFWFADTGMLAAMHTLAALGEQSLPLSMLAGEYERYIASGEINSTVLDQAAAMAEVRAAYPDAAVDEMDGLTLRFSDGAWFNLRASNTEPLLRLNVEAPTRERMVSLRDEVLGRVRR</sequence>
<dbReference type="InterPro" id="IPR005846">
    <property type="entry name" value="A-D-PHexomutase_a/b/a-III"/>
</dbReference>
<dbReference type="PANTHER" id="PTHR43771">
    <property type="entry name" value="PHOSPHOMANNOMUTASE"/>
    <property type="match status" value="1"/>
</dbReference>
<evidence type="ECO:0000259" key="10">
    <source>
        <dbReference type="Pfam" id="PF02880"/>
    </source>
</evidence>
<dbReference type="InterPro" id="IPR036900">
    <property type="entry name" value="A-D-PHexomutase_C_sf"/>
</dbReference>
<keyword evidence="3" id="KW-0597">Phosphoprotein</keyword>
<dbReference type="GO" id="GO:0016868">
    <property type="term" value="F:intramolecular phosphotransferase activity"/>
    <property type="evidence" value="ECO:0007669"/>
    <property type="project" value="InterPro"/>
</dbReference>
<dbReference type="STRING" id="709881.SAMN04489832_5708"/>
<dbReference type="Pfam" id="PF02880">
    <property type="entry name" value="PGM_PMM_III"/>
    <property type="match status" value="1"/>
</dbReference>
<evidence type="ECO:0000259" key="7">
    <source>
        <dbReference type="Pfam" id="PF00408"/>
    </source>
</evidence>
<evidence type="ECO:0000256" key="1">
    <source>
        <dbReference type="ARBA" id="ARBA00001946"/>
    </source>
</evidence>
<evidence type="ECO:0000256" key="4">
    <source>
        <dbReference type="ARBA" id="ARBA00022723"/>
    </source>
</evidence>
<evidence type="ECO:0000259" key="9">
    <source>
        <dbReference type="Pfam" id="PF02879"/>
    </source>
</evidence>
<feature type="domain" description="Alpha-D-phosphohexomutase alpha/beta/alpha" evidence="8">
    <location>
        <begin position="6"/>
        <end position="135"/>
    </location>
</feature>
<feature type="domain" description="Alpha-D-phosphohexomutase alpha/beta/alpha" evidence="9">
    <location>
        <begin position="162"/>
        <end position="266"/>
    </location>
</feature>
<dbReference type="EMBL" id="FSQT01000002">
    <property type="protein sequence ID" value="SIN34687.1"/>
    <property type="molecule type" value="Genomic_DNA"/>
</dbReference>
<dbReference type="AlphaFoldDB" id="A0A1N6AL23"/>
<dbReference type="Gene3D" id="3.30.310.50">
    <property type="entry name" value="Alpha-D-phosphohexomutase, C-terminal domain"/>
    <property type="match status" value="1"/>
</dbReference>
<comment type="similarity">
    <text evidence="2">Belongs to the phosphohexose mutase family.</text>
</comment>
<evidence type="ECO:0000256" key="5">
    <source>
        <dbReference type="ARBA" id="ARBA00022842"/>
    </source>
</evidence>
<dbReference type="InterPro" id="IPR005845">
    <property type="entry name" value="A-D-PHexomutase_a/b/a-II"/>
</dbReference>
<feature type="domain" description="Alpha-D-phosphohexomutase alpha/beta/alpha" evidence="10">
    <location>
        <begin position="274"/>
        <end position="380"/>
    </location>
</feature>
<evidence type="ECO:0000256" key="6">
    <source>
        <dbReference type="ARBA" id="ARBA00023235"/>
    </source>
</evidence>
<dbReference type="Pfam" id="PF02878">
    <property type="entry name" value="PGM_PMM_I"/>
    <property type="match status" value="1"/>
</dbReference>
<dbReference type="InterPro" id="IPR005843">
    <property type="entry name" value="A-D-PHexomutase_C"/>
</dbReference>
<protein>
    <submittedName>
        <fullName evidence="11">Phosphomannomutase</fullName>
    </submittedName>
</protein>
<dbReference type="Pfam" id="PF02879">
    <property type="entry name" value="PGM_PMM_II"/>
    <property type="match status" value="1"/>
</dbReference>
<feature type="domain" description="Alpha-D-phosphohexomutase C-terminal" evidence="7">
    <location>
        <begin position="385"/>
        <end position="456"/>
    </location>
</feature>
<dbReference type="SUPFAM" id="SSF53738">
    <property type="entry name" value="Phosphoglucomutase, first 3 domains"/>
    <property type="match status" value="3"/>
</dbReference>
<evidence type="ECO:0000256" key="2">
    <source>
        <dbReference type="ARBA" id="ARBA00010231"/>
    </source>
</evidence>
<name>A0A1N6AL23_9ACTN</name>
<dbReference type="RefSeq" id="WP_074317014.1">
    <property type="nucleotide sequence ID" value="NZ_FSQT01000002.1"/>
</dbReference>
<dbReference type="Gene3D" id="3.40.120.10">
    <property type="entry name" value="Alpha-D-Glucose-1,6-Bisphosphate, subunit A, domain 3"/>
    <property type="match status" value="3"/>
</dbReference>
<keyword evidence="5" id="KW-0460">Magnesium</keyword>
<keyword evidence="12" id="KW-1185">Reference proteome</keyword>
<keyword evidence="6" id="KW-0413">Isomerase</keyword>
<dbReference type="Pfam" id="PF00408">
    <property type="entry name" value="PGM_PMM_IV"/>
    <property type="match status" value="1"/>
</dbReference>
<dbReference type="InterPro" id="IPR016055">
    <property type="entry name" value="A-D-PHexomutase_a/b/a-I/II/III"/>
</dbReference>
<keyword evidence="4" id="KW-0479">Metal-binding</keyword>
<gene>
    <name evidence="11" type="ORF">SAMN04489832_5708</name>
</gene>
<dbReference type="PRINTS" id="PR00509">
    <property type="entry name" value="PGMPMM"/>
</dbReference>
<reference evidence="12" key="1">
    <citation type="submission" date="2016-12" db="EMBL/GenBank/DDBJ databases">
        <authorList>
            <person name="Varghese N."/>
            <person name="Submissions S."/>
        </authorList>
    </citation>
    <scope>NUCLEOTIDE SEQUENCE [LARGE SCALE GENOMIC DNA]</scope>
    <source>
        <strain evidence="12">DSM 45599</strain>
    </source>
</reference>
<proteinExistence type="inferred from homology"/>
<evidence type="ECO:0000313" key="12">
    <source>
        <dbReference type="Proteomes" id="UP000185124"/>
    </source>
</evidence>
<dbReference type="SUPFAM" id="SSF55957">
    <property type="entry name" value="Phosphoglucomutase, C-terminal domain"/>
    <property type="match status" value="1"/>
</dbReference>
<dbReference type="PANTHER" id="PTHR43771:SF1">
    <property type="entry name" value="PHOSPHOMANNOMUTASE"/>
    <property type="match status" value="1"/>
</dbReference>
<evidence type="ECO:0000256" key="3">
    <source>
        <dbReference type="ARBA" id="ARBA00022553"/>
    </source>
</evidence>
<organism evidence="11 12">
    <name type="scientific">Micromonospora cremea</name>
    <dbReference type="NCBI Taxonomy" id="709881"/>
    <lineage>
        <taxon>Bacteria</taxon>
        <taxon>Bacillati</taxon>
        <taxon>Actinomycetota</taxon>
        <taxon>Actinomycetes</taxon>
        <taxon>Micromonosporales</taxon>
        <taxon>Micromonosporaceae</taxon>
        <taxon>Micromonospora</taxon>
    </lineage>
</organism>
<dbReference type="OrthoDB" id="9803322at2"/>
<dbReference type="Proteomes" id="UP000185124">
    <property type="component" value="Unassembled WGS sequence"/>
</dbReference>
<dbReference type="CDD" id="cd03089">
    <property type="entry name" value="PMM_PGM"/>
    <property type="match status" value="1"/>
</dbReference>
<accession>A0A1N6AL23</accession>
<evidence type="ECO:0000259" key="8">
    <source>
        <dbReference type="Pfam" id="PF02878"/>
    </source>
</evidence>